<feature type="transmembrane region" description="Helical" evidence="1">
    <location>
        <begin position="40"/>
        <end position="57"/>
    </location>
</feature>
<organism evidence="2 3">
    <name type="scientific">Emcibacter nanhaiensis</name>
    <dbReference type="NCBI Taxonomy" id="1505037"/>
    <lineage>
        <taxon>Bacteria</taxon>
        <taxon>Pseudomonadati</taxon>
        <taxon>Pseudomonadota</taxon>
        <taxon>Alphaproteobacteria</taxon>
        <taxon>Emcibacterales</taxon>
        <taxon>Emcibacteraceae</taxon>
        <taxon>Emcibacter</taxon>
    </lineage>
</organism>
<feature type="transmembrane region" description="Helical" evidence="1">
    <location>
        <begin position="126"/>
        <end position="142"/>
    </location>
</feature>
<dbReference type="AlphaFoldDB" id="A0A501PJH1"/>
<keyword evidence="1" id="KW-0472">Membrane</keyword>
<feature type="transmembrane region" description="Helical" evidence="1">
    <location>
        <begin position="15"/>
        <end position="34"/>
    </location>
</feature>
<evidence type="ECO:0000313" key="3">
    <source>
        <dbReference type="Proteomes" id="UP000319148"/>
    </source>
</evidence>
<feature type="transmembrane region" description="Helical" evidence="1">
    <location>
        <begin position="98"/>
        <end position="114"/>
    </location>
</feature>
<evidence type="ECO:0000256" key="1">
    <source>
        <dbReference type="SAM" id="Phobius"/>
    </source>
</evidence>
<keyword evidence="3" id="KW-1185">Reference proteome</keyword>
<name>A0A501PJH1_9PROT</name>
<protein>
    <recommendedName>
        <fullName evidence="4">DUF1097 domain-containing protein</fullName>
    </recommendedName>
</protein>
<keyword evidence="1" id="KW-1133">Transmembrane helix</keyword>
<feature type="transmembrane region" description="Helical" evidence="1">
    <location>
        <begin position="154"/>
        <end position="173"/>
    </location>
</feature>
<feature type="transmembrane region" description="Helical" evidence="1">
    <location>
        <begin position="64"/>
        <end position="86"/>
    </location>
</feature>
<evidence type="ECO:0008006" key="4">
    <source>
        <dbReference type="Google" id="ProtNLM"/>
    </source>
</evidence>
<reference evidence="3" key="1">
    <citation type="submission" date="2019-06" db="EMBL/GenBank/DDBJ databases">
        <title>The complete genome of Emcibacter congregatus ZYLT.</title>
        <authorList>
            <person name="Zhao Z."/>
        </authorList>
    </citation>
    <scope>NUCLEOTIDE SEQUENCE [LARGE SCALE GENOMIC DNA]</scope>
    <source>
        <strain evidence="3">MCCC 1A06723</strain>
    </source>
</reference>
<proteinExistence type="predicted"/>
<dbReference type="OrthoDB" id="3689448at2"/>
<dbReference type="EMBL" id="VFIY01000007">
    <property type="protein sequence ID" value="TPD60395.1"/>
    <property type="molecule type" value="Genomic_DNA"/>
</dbReference>
<gene>
    <name evidence="2" type="ORF">FIV46_08670</name>
</gene>
<evidence type="ECO:0000313" key="2">
    <source>
        <dbReference type="EMBL" id="TPD60395.1"/>
    </source>
</evidence>
<accession>A0A501PJH1</accession>
<sequence length="191" mass="21173">MSETKDIPIVVVERIPFWLAVALTVLVSMPFGLWLGEYNFALWCAFIVWAEYFALGAKPEAMKVVIPSFCYAAFITAITLTLTPFLDFLPDVCTSGDLTISVGLFVGVCFLVYSMRWSDTFKQGSLPFFNGMSMALGLYFTGSFPEMGIVPGPFAAAIWASVMCLFGCFLGWFNVTITFPLEKNDFGEDET</sequence>
<dbReference type="RefSeq" id="WP_139940524.1">
    <property type="nucleotide sequence ID" value="NZ_JBHSYP010000003.1"/>
</dbReference>
<comment type="caution">
    <text evidence="2">The sequence shown here is derived from an EMBL/GenBank/DDBJ whole genome shotgun (WGS) entry which is preliminary data.</text>
</comment>
<dbReference type="Proteomes" id="UP000319148">
    <property type="component" value="Unassembled WGS sequence"/>
</dbReference>
<keyword evidence="1" id="KW-0812">Transmembrane</keyword>